<dbReference type="PROSITE" id="PS51175">
    <property type="entry name" value="CBM6"/>
    <property type="match status" value="1"/>
</dbReference>
<dbReference type="InterPro" id="IPR014867">
    <property type="entry name" value="Spore_coat_CotH_CotH2/3/7"/>
</dbReference>
<evidence type="ECO:0000256" key="2">
    <source>
        <dbReference type="SAM" id="SignalP"/>
    </source>
</evidence>
<evidence type="ECO:0000259" key="4">
    <source>
        <dbReference type="PROSITE" id="PS51766"/>
    </source>
</evidence>
<evidence type="ECO:0000259" key="5">
    <source>
        <dbReference type="PROSITE" id="PS51841"/>
    </source>
</evidence>
<dbReference type="AlphaFoldDB" id="A0A1K1PDE3"/>
<feature type="signal peptide" evidence="2">
    <location>
        <begin position="1"/>
        <end position="30"/>
    </location>
</feature>
<accession>A0A1K1PDE3</accession>
<dbReference type="InterPro" id="IPR006584">
    <property type="entry name" value="Cellulose-bd_IV"/>
</dbReference>
<dbReference type="InterPro" id="IPR018247">
    <property type="entry name" value="EF_Hand_1_Ca_BS"/>
</dbReference>
<protein>
    <submittedName>
        <fullName evidence="6">Lamin Tail Domain</fullName>
    </submittedName>
</protein>
<keyword evidence="1 2" id="KW-0732">Signal</keyword>
<name>A0A1K1PDE3_RUMFL</name>
<proteinExistence type="predicted"/>
<dbReference type="CDD" id="cd14256">
    <property type="entry name" value="Dockerin_I"/>
    <property type="match status" value="1"/>
</dbReference>
<dbReference type="CDD" id="cd04084">
    <property type="entry name" value="CBM6_xylanase-like"/>
    <property type="match status" value="1"/>
</dbReference>
<dbReference type="InterPro" id="IPR008979">
    <property type="entry name" value="Galactose-bd-like_sf"/>
</dbReference>
<dbReference type="InterPro" id="IPR001322">
    <property type="entry name" value="Lamin_tail_dom"/>
</dbReference>
<dbReference type="InterPro" id="IPR005084">
    <property type="entry name" value="CBM6"/>
</dbReference>
<dbReference type="GO" id="GO:0030246">
    <property type="term" value="F:carbohydrate binding"/>
    <property type="evidence" value="ECO:0007669"/>
    <property type="project" value="InterPro"/>
</dbReference>
<dbReference type="Pfam" id="PF00932">
    <property type="entry name" value="LTD"/>
    <property type="match status" value="1"/>
</dbReference>
<dbReference type="Gene3D" id="2.60.120.260">
    <property type="entry name" value="Galactose-binding domain-like"/>
    <property type="match status" value="1"/>
</dbReference>
<dbReference type="Gene3D" id="1.10.1330.10">
    <property type="entry name" value="Dockerin domain"/>
    <property type="match status" value="1"/>
</dbReference>
<dbReference type="EMBL" id="FPIP01000008">
    <property type="protein sequence ID" value="SFW45596.1"/>
    <property type="molecule type" value="Genomic_DNA"/>
</dbReference>
<dbReference type="Gene3D" id="2.60.40.1260">
    <property type="entry name" value="Lamin Tail domain"/>
    <property type="match status" value="1"/>
</dbReference>
<dbReference type="InterPro" id="IPR016134">
    <property type="entry name" value="Dockerin_dom"/>
</dbReference>
<dbReference type="PROSITE" id="PS00018">
    <property type="entry name" value="EF_HAND_1"/>
    <property type="match status" value="2"/>
</dbReference>
<evidence type="ECO:0000256" key="1">
    <source>
        <dbReference type="ARBA" id="ARBA00022729"/>
    </source>
</evidence>
<dbReference type="InterPro" id="IPR036415">
    <property type="entry name" value="Lamin_tail_dom_sf"/>
</dbReference>
<dbReference type="Pfam" id="PF03422">
    <property type="entry name" value="CBM_6"/>
    <property type="match status" value="1"/>
</dbReference>
<evidence type="ECO:0000313" key="6">
    <source>
        <dbReference type="EMBL" id="SFW45596.1"/>
    </source>
</evidence>
<feature type="chain" id="PRO_5013380851" evidence="2">
    <location>
        <begin position="31"/>
        <end position="1058"/>
    </location>
</feature>
<feature type="domain" description="Dockerin" evidence="4">
    <location>
        <begin position="995"/>
        <end position="1058"/>
    </location>
</feature>
<evidence type="ECO:0000313" key="7">
    <source>
        <dbReference type="Proteomes" id="UP000183461"/>
    </source>
</evidence>
<evidence type="ECO:0000259" key="3">
    <source>
        <dbReference type="PROSITE" id="PS51175"/>
    </source>
</evidence>
<organism evidence="6 7">
    <name type="scientific">Ruminococcus flavefaciens</name>
    <dbReference type="NCBI Taxonomy" id="1265"/>
    <lineage>
        <taxon>Bacteria</taxon>
        <taxon>Bacillati</taxon>
        <taxon>Bacillota</taxon>
        <taxon>Clostridia</taxon>
        <taxon>Eubacteriales</taxon>
        <taxon>Oscillospiraceae</taxon>
        <taxon>Ruminococcus</taxon>
    </lineage>
</organism>
<dbReference type="Pfam" id="PF00404">
    <property type="entry name" value="Dockerin_1"/>
    <property type="match status" value="1"/>
</dbReference>
<dbReference type="RefSeq" id="WP_072300876.1">
    <property type="nucleotide sequence ID" value="NZ_FPIP01000008.1"/>
</dbReference>
<dbReference type="SUPFAM" id="SSF74853">
    <property type="entry name" value="Lamin A/C globular tail domain"/>
    <property type="match status" value="1"/>
</dbReference>
<dbReference type="GO" id="GO:0004553">
    <property type="term" value="F:hydrolase activity, hydrolyzing O-glycosyl compounds"/>
    <property type="evidence" value="ECO:0007669"/>
    <property type="project" value="InterPro"/>
</dbReference>
<dbReference type="SMART" id="SM00606">
    <property type="entry name" value="CBD_IV"/>
    <property type="match status" value="1"/>
</dbReference>
<sequence length="1058" mass="117380">MNKTSRKRTAAGVLCLGMLLNTAAYLPANAESGVQITVNEVCSKNTTYKAADGNCYDWIELYNGGKTEADISGWGLSDKADKPYKYAFPDGTHIAAGGRLVVFCDSDAAKNDTKIAPFGLSASGETLTLTDKGGNNAQTITFETIPADNSYGQYPDGSGQFYILKGTPDKANSAPEGSAAVHKPTFSHESGFYDSDFKLTLTADEGCDIYYTTDGSDPVYGSKKYTEPLSIKDMSDTENRLSKRTDIVPDGAEAPRGNVDKAVIIRAVAVDKDNHASEYVTKTYMLGKTNSGYYKNMKVISLVTDPANLFDKEKGIYCLGNIYDQNREADREKWPWEKKANYSMKGREWERPAIFTMFDNGEKVIDQNVGIRIKGAFSRALEQKSFNIYTRKEYGLSEFDYDFFSGKATKAKNGKAIKKYDGIVIRNGGNDNTSAFFRDSINQALVADKTFAKQTSTECILFLDGEFWGIYQMQEKLNKSFLANHYGVDKNSIAMIENGALEEGTDKDLQDWRSLCDGVANGSISFEEFCNKVDIQGFMDYFAAQIYWSNADWPQNNFSAWRSNTIDESNPYADGKWRMILFDTESGQGLYGTDDKSYRADGFERIRNNNSQLARMFNGLLNNDSFRMKFARTMMDLANYNFEPNKTKALINSYKNSYRQQIADTYARFHSGSLSGDNGIRRFEESIATLTEFYNKRYPYAERTTRNAMKLSGEPHKLTVVNTADKGSIKLNSLDLGKISSWSGNYHADYDLHLTAAPVEGQKFSHWVLNGAKLSSGELTDTYIKVRIENDASVQAVYVGDADEKTTTTVQTTTKAVTTTTTTAKTTAATAKTTVTTAKTTATTKASTKPVTTTTSKPLSLTGLKSLSKVVQAETYDFKSGIDTEDCSEGGKDVAYIENGEYIGFKAVDLSGVKNIDFRIGSNGARAVLEVRLDKPDGQVIGRMDIKSTNGWQTWGTQRCGISETQGKHDIYFVFTGGEGYLYNVNWWRTDKQVENYAIGDLNGDGQIDSFDLCKMKRAVLSGDAENFGAADINSDDVIDKEDLKLLKKFVLGEIKYF</sequence>
<dbReference type="InterPro" id="IPR036439">
    <property type="entry name" value="Dockerin_dom_sf"/>
</dbReference>
<dbReference type="InterPro" id="IPR026876">
    <property type="entry name" value="Fn3_assoc_repeat"/>
</dbReference>
<dbReference type="SUPFAM" id="SSF63446">
    <property type="entry name" value="Type I dockerin domain"/>
    <property type="match status" value="1"/>
</dbReference>
<dbReference type="PROSITE" id="PS51766">
    <property type="entry name" value="DOCKERIN"/>
    <property type="match status" value="1"/>
</dbReference>
<dbReference type="SUPFAM" id="SSF49785">
    <property type="entry name" value="Galactose-binding domain-like"/>
    <property type="match status" value="1"/>
</dbReference>
<dbReference type="GO" id="GO:0000272">
    <property type="term" value="P:polysaccharide catabolic process"/>
    <property type="evidence" value="ECO:0007669"/>
    <property type="project" value="InterPro"/>
</dbReference>
<feature type="domain" description="CBM6" evidence="3">
    <location>
        <begin position="869"/>
        <end position="991"/>
    </location>
</feature>
<reference evidence="6 7" key="1">
    <citation type="submission" date="2016-11" db="EMBL/GenBank/DDBJ databases">
        <authorList>
            <person name="Jaros S."/>
            <person name="Januszkiewicz K."/>
            <person name="Wedrychowicz H."/>
        </authorList>
    </citation>
    <scope>NUCLEOTIDE SEQUENCE [LARGE SCALE GENOMIC DNA]</scope>
    <source>
        <strain evidence="6 7">YL228</strain>
    </source>
</reference>
<dbReference type="PROSITE" id="PS51841">
    <property type="entry name" value="LTD"/>
    <property type="match status" value="1"/>
</dbReference>
<dbReference type="Pfam" id="PF08757">
    <property type="entry name" value="CotH"/>
    <property type="match status" value="1"/>
</dbReference>
<dbReference type="Pfam" id="PF13287">
    <property type="entry name" value="Fn3_assoc"/>
    <property type="match status" value="1"/>
</dbReference>
<feature type="domain" description="LTD" evidence="5">
    <location>
        <begin position="23"/>
        <end position="147"/>
    </location>
</feature>
<dbReference type="InterPro" id="IPR002105">
    <property type="entry name" value="Dockerin_1_rpt"/>
</dbReference>
<dbReference type="Proteomes" id="UP000183461">
    <property type="component" value="Unassembled WGS sequence"/>
</dbReference>
<gene>
    <name evidence="6" type="ORF">SAMN02910280_2675</name>
</gene>